<proteinExistence type="predicted"/>
<sequence length="375" mass="42711">MGADTLIEWADHTFNPWIGCTKVSPACDNCYAETLATARLGVQWGPHAERRRTAESTWRRPLAWNRKAQREGRRYRVFCASLADVFDNTVSIAWTVELLDVIRTTQHLDWLLLTKRPQLIRRRFEVALKRLSEGTERGDLIEWLAGWLHGRAPENVWLGTTVENQAEADRRIPHLLSLPAVQRFLSCEPLLGPVDLTALPSHLCNEERPLLRLDALRGQHRCGPLVAADWSRIHWVIAGGESGPKARPSHPDWFRSLRDQCQAAGVPFFFKQWGEYHGARPVYPGEDPTWSKIAAEREFGPGTDPEAVDLDEVGGIEDFMRDFPQLGVMYRDGHFYDGQEWQPHVRAGCWWVERVGKKAAGATLDGREWREVPSG</sequence>
<gene>
    <name evidence="1" type="ORF">GXW78_07715</name>
</gene>
<comment type="caution">
    <text evidence="1">The sequence shown here is derived from an EMBL/GenBank/DDBJ whole genome shotgun (WGS) entry which is preliminary data.</text>
</comment>
<dbReference type="InterPro" id="IPR011101">
    <property type="entry name" value="DUF5131"/>
</dbReference>
<accession>A0ABS5EFT8</accession>
<evidence type="ECO:0000313" key="1">
    <source>
        <dbReference type="EMBL" id="MBR0649542.1"/>
    </source>
</evidence>
<dbReference type="Proteomes" id="UP000698752">
    <property type="component" value="Unassembled WGS sequence"/>
</dbReference>
<dbReference type="Pfam" id="PF07505">
    <property type="entry name" value="DUF5131"/>
    <property type="match status" value="1"/>
</dbReference>
<organism evidence="1 2">
    <name type="scientific">Neoroseomonas terrae</name>
    <dbReference type="NCBI Taxonomy" id="424799"/>
    <lineage>
        <taxon>Bacteria</taxon>
        <taxon>Pseudomonadati</taxon>
        <taxon>Pseudomonadota</taxon>
        <taxon>Alphaproteobacteria</taxon>
        <taxon>Acetobacterales</taxon>
        <taxon>Acetobacteraceae</taxon>
        <taxon>Neoroseomonas</taxon>
    </lineage>
</organism>
<name>A0ABS5EFT8_9PROT</name>
<keyword evidence="2" id="KW-1185">Reference proteome</keyword>
<evidence type="ECO:0000313" key="2">
    <source>
        <dbReference type="Proteomes" id="UP000698752"/>
    </source>
</evidence>
<protein>
    <submittedName>
        <fullName evidence="1">Phage Gp37/Gp68 family protein</fullName>
    </submittedName>
</protein>
<dbReference type="EMBL" id="JAAEDI010000007">
    <property type="protein sequence ID" value="MBR0649542.1"/>
    <property type="molecule type" value="Genomic_DNA"/>
</dbReference>
<reference evidence="2" key="1">
    <citation type="journal article" date="2021" name="Syst. Appl. Microbiol.">
        <title>Roseomonas hellenica sp. nov., isolated from roots of wild-growing Alkanna tinctoria.</title>
        <authorList>
            <person name="Rat A."/>
            <person name="Naranjo H.D."/>
            <person name="Lebbe L."/>
            <person name="Cnockaert M."/>
            <person name="Krigas N."/>
            <person name="Grigoriadou K."/>
            <person name="Maloupa E."/>
            <person name="Willems A."/>
        </authorList>
    </citation>
    <scope>NUCLEOTIDE SEQUENCE [LARGE SCALE GENOMIC DNA]</scope>
    <source>
        <strain evidence="2">LMG 31159</strain>
    </source>
</reference>